<proteinExistence type="predicted"/>
<reference evidence="2 3" key="1">
    <citation type="submission" date="2019-11" db="EMBL/GenBank/DDBJ databases">
        <title>Genome sequence of Deinococcus xianganensis Y35, AI-2 producing algicidal bacterium, isolated from lake water.</title>
        <authorList>
            <person name="Li Y."/>
        </authorList>
    </citation>
    <scope>NUCLEOTIDE SEQUENCE [LARGE SCALE GENOMIC DNA]</scope>
    <source>
        <strain evidence="2 3">Y35</strain>
    </source>
</reference>
<dbReference type="EMBL" id="WVHK01000131">
    <property type="protein sequence ID" value="MXV21777.1"/>
    <property type="molecule type" value="Genomic_DNA"/>
</dbReference>
<keyword evidence="3" id="KW-1185">Reference proteome</keyword>
<dbReference type="Pfam" id="PF01345">
    <property type="entry name" value="DUF11"/>
    <property type="match status" value="2"/>
</dbReference>
<accession>A0A6I4YS20</accession>
<dbReference type="InterPro" id="IPR013783">
    <property type="entry name" value="Ig-like_fold"/>
</dbReference>
<dbReference type="InterPro" id="IPR047589">
    <property type="entry name" value="DUF11_rpt"/>
</dbReference>
<comment type="caution">
    <text evidence="2">The sequence shown here is derived from an EMBL/GenBank/DDBJ whole genome shotgun (WGS) entry which is preliminary data.</text>
</comment>
<evidence type="ECO:0000259" key="1">
    <source>
        <dbReference type="Pfam" id="PF01345"/>
    </source>
</evidence>
<gene>
    <name evidence="2" type="ORF">GLX28_19335</name>
</gene>
<feature type="domain" description="DUF11" evidence="1">
    <location>
        <begin position="194"/>
        <end position="292"/>
    </location>
</feature>
<dbReference type="NCBIfam" id="TIGR01451">
    <property type="entry name" value="B_ant_repeat"/>
    <property type="match status" value="2"/>
</dbReference>
<dbReference type="Gene3D" id="2.60.40.10">
    <property type="entry name" value="Immunoglobulins"/>
    <property type="match status" value="1"/>
</dbReference>
<sequence>MLQDAGTRFVFYAWLEDKQGGINAANIGGADFADPGAPTESERIEVAPSQTQNLAGGYVGYRGDNGQIYPVVGAGVRWDIVDTGPTTVQFAAADDGGQPTGANYSPQDINDRGKSAWTVTNSATMRNVRFPSSPANPLYNQTGVGTPDRNGFTWTALFSPAAQAQAQITAIAYINGTEVAKQFLNKSFAPTAALRITKTVDAPTAGLNEARNFTITVTNTGLGPATRVTLSDVLNSGNASAYTATAPAGTIANDRDGFDAQFDLQPGESRTFTLPAQASATGVYCDVVRVVSYDNGAFGTVNPSTGTLQAEACITVIAPELAIVKSLVDAQGNVIANNQTVSPDQPVYARITVVNRGTAPATNVVVTDELNTSNGVTGNYRLTAAPVANPSGVATTPNASNRGFSTAPFNLAVGASQSFTLTAAATGNGQYCDIASYTSTNGNPNTNVSENVCFTIVSPVLNITKVNTAMPNGRAIEGLLPGDSYNSVISVSNTGTGAATSVALSDLLGRAANGTPIVNFGSGTFTVSTGSTVNQTGSVVSSGGTVTTNPATVSLNPGQTLTLNVVSTIPAGAPAGEYCDVGSYTSANGGNGQARACVNVLSFISEQTQLTDQIDPIRAGDTNGTVLTSNAIVELSSNEAAINNAFTYNYGTLSPLQTTPGVFNFDSTSVYYDPAPTRDPQTGAVISDYTNSTSRQLVVGTDYTTNAASGTGQQTIRLTPTFAIQPGGVVIVRTKIFAPTGTAARQYNSTFYWTNTAQRSGTAQENFKAESTTVVP</sequence>
<feature type="domain" description="DUF11" evidence="1">
    <location>
        <begin position="336"/>
        <end position="446"/>
    </location>
</feature>
<evidence type="ECO:0000313" key="2">
    <source>
        <dbReference type="EMBL" id="MXV21777.1"/>
    </source>
</evidence>
<evidence type="ECO:0000313" key="3">
    <source>
        <dbReference type="Proteomes" id="UP000430519"/>
    </source>
</evidence>
<protein>
    <submittedName>
        <fullName evidence="2">DUF11 domain-containing protein</fullName>
    </submittedName>
</protein>
<dbReference type="InterPro" id="IPR001434">
    <property type="entry name" value="OmcB-like_DUF11"/>
</dbReference>
<name>A0A6I4YS20_9DEIO</name>
<dbReference type="AlphaFoldDB" id="A0A6I4YS20"/>
<dbReference type="Proteomes" id="UP000430519">
    <property type="component" value="Unassembled WGS sequence"/>
</dbReference>
<organism evidence="2 3">
    <name type="scientific">Deinococcus xianganensis</name>
    <dbReference type="NCBI Taxonomy" id="1507289"/>
    <lineage>
        <taxon>Bacteria</taxon>
        <taxon>Thermotogati</taxon>
        <taxon>Deinococcota</taxon>
        <taxon>Deinococci</taxon>
        <taxon>Deinococcales</taxon>
        <taxon>Deinococcaceae</taxon>
        <taxon>Deinococcus</taxon>
    </lineage>
</organism>